<dbReference type="Pfam" id="PF13905">
    <property type="entry name" value="Thioredoxin_8"/>
    <property type="match status" value="1"/>
</dbReference>
<proteinExistence type="predicted"/>
<gene>
    <name evidence="2" type="ORF">CLV48_11040</name>
</gene>
<dbReference type="OrthoDB" id="9815205at2"/>
<dbReference type="InterPro" id="IPR013766">
    <property type="entry name" value="Thioredoxin_domain"/>
</dbReference>
<dbReference type="InterPro" id="IPR012336">
    <property type="entry name" value="Thioredoxin-like_fold"/>
</dbReference>
<feature type="domain" description="Thioredoxin" evidence="1">
    <location>
        <begin position="371"/>
        <end position="519"/>
    </location>
</feature>
<dbReference type="PROSITE" id="PS51352">
    <property type="entry name" value="THIOREDOXIN_2"/>
    <property type="match status" value="1"/>
</dbReference>
<dbReference type="AlphaFoldDB" id="A0A2P8DYK8"/>
<sequence length="519" mass="59772">MFLKIIQPFLFLAFVLGYDCSFGQAEGLSKVKSGPAVIRAEFKTTDNIEEIQTFFWDFIIDQGSRTPLAREEKIKPEAGNLFEGSMETVTMTWVSPPIDNRAFFSMRNGRFLLIDRFIIEPGDSVRIRFDMNMGRTLFDGPDAIKYKSQFEIQAAFETYKFRQDQVLLTGKENFWGDSQRDSISFFKSQKLKSSINRSVKVLAVPESRAAFLEERLNEPIHEHPAYLVLLDYKGKLDQDFYSLLETQVLGYINYSKAYLFRMAYMETEGFRTLFNNYYLNDITETPENAADSPNYLDYLYTRNLLRSALTGIPFIDLVKYKDKALNDIILTKYIMQNYRNLGNLEEFLPTLIQKVNDPKLSALISDLYIKQKSGAAFPSLSLTNSNKEDVSMDLYNGKYRLLNFWLPGCSACAAAYKNYLSDIEKAYSSSPDFELIHLSAEADHDRWLKNIASEKYGSKNSLHLRTDGVDDPLLRHFNIYAFPRYILLDPNGLIVKTGNFPSETDSWISLIEGLINEYQ</sequence>
<dbReference type="RefSeq" id="WP_106568286.1">
    <property type="nucleotide sequence ID" value="NZ_PYGF01000010.1"/>
</dbReference>
<dbReference type="SUPFAM" id="SSF52833">
    <property type="entry name" value="Thioredoxin-like"/>
    <property type="match status" value="1"/>
</dbReference>
<dbReference type="PANTHER" id="PTHR42852">
    <property type="entry name" value="THIOL:DISULFIDE INTERCHANGE PROTEIN DSBE"/>
    <property type="match status" value="1"/>
</dbReference>
<comment type="caution">
    <text evidence="2">The sequence shown here is derived from an EMBL/GenBank/DDBJ whole genome shotgun (WGS) entry which is preliminary data.</text>
</comment>
<dbReference type="InterPro" id="IPR036249">
    <property type="entry name" value="Thioredoxin-like_sf"/>
</dbReference>
<name>A0A2P8DYK8_9BACT</name>
<keyword evidence="3" id="KW-1185">Reference proteome</keyword>
<dbReference type="Gene3D" id="3.40.30.10">
    <property type="entry name" value="Glutaredoxin"/>
    <property type="match status" value="1"/>
</dbReference>
<dbReference type="PANTHER" id="PTHR42852:SF13">
    <property type="entry name" value="PROTEIN DIPZ"/>
    <property type="match status" value="1"/>
</dbReference>
<protein>
    <submittedName>
        <fullName evidence="2">Thioredoxin-like protein</fullName>
    </submittedName>
</protein>
<accession>A0A2P8DYK8</accession>
<dbReference type="Proteomes" id="UP000240708">
    <property type="component" value="Unassembled WGS sequence"/>
</dbReference>
<reference evidence="2 3" key="1">
    <citation type="submission" date="2018-03" db="EMBL/GenBank/DDBJ databases">
        <title>Genomic Encyclopedia of Archaeal and Bacterial Type Strains, Phase II (KMG-II): from individual species to whole genera.</title>
        <authorList>
            <person name="Goeker M."/>
        </authorList>
    </citation>
    <scope>NUCLEOTIDE SEQUENCE [LARGE SCALE GENOMIC DNA]</scope>
    <source>
        <strain evidence="2 3">DSM 28057</strain>
    </source>
</reference>
<evidence type="ECO:0000259" key="1">
    <source>
        <dbReference type="PROSITE" id="PS51352"/>
    </source>
</evidence>
<organism evidence="2 3">
    <name type="scientific">Cecembia rubra</name>
    <dbReference type="NCBI Taxonomy" id="1485585"/>
    <lineage>
        <taxon>Bacteria</taxon>
        <taxon>Pseudomonadati</taxon>
        <taxon>Bacteroidota</taxon>
        <taxon>Cytophagia</taxon>
        <taxon>Cytophagales</taxon>
        <taxon>Cyclobacteriaceae</taxon>
        <taxon>Cecembia</taxon>
    </lineage>
</organism>
<evidence type="ECO:0000313" key="3">
    <source>
        <dbReference type="Proteomes" id="UP000240708"/>
    </source>
</evidence>
<dbReference type="InterPro" id="IPR050553">
    <property type="entry name" value="Thioredoxin_ResA/DsbE_sf"/>
</dbReference>
<dbReference type="EMBL" id="PYGF01000010">
    <property type="protein sequence ID" value="PSL02257.1"/>
    <property type="molecule type" value="Genomic_DNA"/>
</dbReference>
<evidence type="ECO:0000313" key="2">
    <source>
        <dbReference type="EMBL" id="PSL02257.1"/>
    </source>
</evidence>